<dbReference type="PROSITE" id="PS50940">
    <property type="entry name" value="CHIT_BIND_II"/>
    <property type="match status" value="1"/>
</dbReference>
<organism evidence="4">
    <name type="scientific">Culicoides sonorensis</name>
    <name type="common">Biting midge</name>
    <dbReference type="NCBI Taxonomy" id="179676"/>
    <lineage>
        <taxon>Eukaryota</taxon>
        <taxon>Metazoa</taxon>
        <taxon>Ecdysozoa</taxon>
        <taxon>Arthropoda</taxon>
        <taxon>Hexapoda</taxon>
        <taxon>Insecta</taxon>
        <taxon>Pterygota</taxon>
        <taxon>Neoptera</taxon>
        <taxon>Endopterygota</taxon>
        <taxon>Diptera</taxon>
        <taxon>Nematocera</taxon>
        <taxon>Chironomoidea</taxon>
        <taxon>Ceratopogonidae</taxon>
        <taxon>Ceratopogoninae</taxon>
        <taxon>Culicoides</taxon>
        <taxon>Monoculicoides</taxon>
    </lineage>
</organism>
<accession>A0A336M623</accession>
<dbReference type="OMA" id="GTCVFMS"/>
<evidence type="ECO:0000256" key="1">
    <source>
        <dbReference type="SAM" id="MobiDB-lite"/>
    </source>
</evidence>
<dbReference type="InterPro" id="IPR036508">
    <property type="entry name" value="Chitin-bd_dom_sf"/>
</dbReference>
<gene>
    <name evidence="4" type="primary">CSON010767</name>
</gene>
<feature type="domain" description="Chitin-binding type-2" evidence="3">
    <location>
        <begin position="415"/>
        <end position="478"/>
    </location>
</feature>
<sequence length="531" mass="59836">MRNILNCVVLLLLYFISTVNRIEGTCVLESDFGFIVNCNFKKSGLFRVRNLGGLKAHFGLGFSLGDELGFGESLGNTESNKRRSLNVKTGANGVYPGEKIMPTDQTPIKRTPTKNYSLRPSTMQTVIPYRVPQFNNNNSYRPVTPMKLEHRILPAQNAKAQMTQAKPLPLGVPAFKPIPKLEDDENIKQAIKAAVSTRKTPTMQYELPYTPANKGYSIQMSHNVSPTRSINVPSTYYPTFQNLPPSISRISSGPVVQFDKNHIQSMVSPHAHSFVAPQKTRLTNRVYTEEQPTVPTVDLKGHTIEELAAAANVSVEVIQQAIYQKQKKLEEEFWANYTRTSSTRQPTTLSTTISTTSTTRRPSTKLLQEKPSKKYQLSNPSGHKVMNAPKEYYPVGYDKNFDDNFTARVDLPHTSFHCGDQKHFPGLYADEELGCMVFHVCALTDNGLIMKSFLCPESTRFDQTILKCNWWFYVDCSNSKSLYDSNLPVSKSYQLMKALSFFSKYKKQGNETSTDLDMDALQNSVNIDDHK</sequence>
<dbReference type="Pfam" id="PF01607">
    <property type="entry name" value="CBM_14"/>
    <property type="match status" value="1"/>
</dbReference>
<dbReference type="SUPFAM" id="SSF57625">
    <property type="entry name" value="Invertebrate chitin-binding proteins"/>
    <property type="match status" value="1"/>
</dbReference>
<dbReference type="EMBL" id="UFQT01000446">
    <property type="protein sequence ID" value="SSX24403.1"/>
    <property type="molecule type" value="Genomic_DNA"/>
</dbReference>
<dbReference type="InterPro" id="IPR002557">
    <property type="entry name" value="Chitin-bd_dom"/>
</dbReference>
<proteinExistence type="predicted"/>
<dbReference type="PANTHER" id="PTHR22933">
    <property type="entry name" value="FI18007P1-RELATED"/>
    <property type="match status" value="1"/>
</dbReference>
<evidence type="ECO:0000259" key="3">
    <source>
        <dbReference type="PROSITE" id="PS50940"/>
    </source>
</evidence>
<dbReference type="PANTHER" id="PTHR22933:SF32">
    <property type="entry name" value="MIND THE GAP, ISOFORM E"/>
    <property type="match status" value="1"/>
</dbReference>
<dbReference type="GO" id="GO:0008061">
    <property type="term" value="F:chitin binding"/>
    <property type="evidence" value="ECO:0007669"/>
    <property type="project" value="InterPro"/>
</dbReference>
<dbReference type="Gene3D" id="2.170.140.10">
    <property type="entry name" value="Chitin binding domain"/>
    <property type="match status" value="1"/>
</dbReference>
<feature type="region of interest" description="Disordered" evidence="1">
    <location>
        <begin position="340"/>
        <end position="362"/>
    </location>
</feature>
<evidence type="ECO:0000256" key="2">
    <source>
        <dbReference type="SAM" id="SignalP"/>
    </source>
</evidence>
<feature type="signal peptide" evidence="2">
    <location>
        <begin position="1"/>
        <end position="21"/>
    </location>
</feature>
<reference evidence="4" key="1">
    <citation type="submission" date="2018-07" db="EMBL/GenBank/DDBJ databases">
        <authorList>
            <person name="Quirk P.G."/>
            <person name="Krulwich T.A."/>
        </authorList>
    </citation>
    <scope>NUCLEOTIDE SEQUENCE</scope>
</reference>
<protein>
    <submittedName>
        <fullName evidence="4">CSON010767 protein</fullName>
    </submittedName>
</protein>
<dbReference type="AlphaFoldDB" id="A0A336M623"/>
<dbReference type="GO" id="GO:0005576">
    <property type="term" value="C:extracellular region"/>
    <property type="evidence" value="ECO:0007669"/>
    <property type="project" value="InterPro"/>
</dbReference>
<name>A0A336M623_CULSO</name>
<feature type="compositionally biased region" description="Low complexity" evidence="1">
    <location>
        <begin position="340"/>
        <end position="361"/>
    </location>
</feature>
<evidence type="ECO:0000313" key="4">
    <source>
        <dbReference type="EMBL" id="SSX24403.1"/>
    </source>
</evidence>
<feature type="chain" id="PRO_5016409028" evidence="2">
    <location>
        <begin position="22"/>
        <end position="531"/>
    </location>
</feature>
<keyword evidence="2" id="KW-0732">Signal</keyword>
<dbReference type="InterPro" id="IPR052976">
    <property type="entry name" value="Scoloptoxin-like"/>
</dbReference>
<dbReference type="VEuPathDB" id="VectorBase:CSON010767"/>